<evidence type="ECO:0000313" key="3">
    <source>
        <dbReference type="Proteomes" id="UP001596183"/>
    </source>
</evidence>
<accession>A0ABW0Y0X2</accession>
<sequence length="120" mass="12981">MITRRSVEIRRAERGVMRLFLAITVALMALLIAASGVAAVTRGWVLPLNRHLVRRVRLFGWAQLVVAFALCWQVAFGLVISDIGTRQWGTLTGSGLLLTGLLVMAVSQRAGGGQRGRGTP</sequence>
<name>A0ABW0Y0X2_9ACTN</name>
<keyword evidence="3" id="KW-1185">Reference proteome</keyword>
<evidence type="ECO:0008006" key="4">
    <source>
        <dbReference type="Google" id="ProtNLM"/>
    </source>
</evidence>
<evidence type="ECO:0000256" key="1">
    <source>
        <dbReference type="SAM" id="Phobius"/>
    </source>
</evidence>
<reference evidence="3" key="1">
    <citation type="journal article" date="2019" name="Int. J. Syst. Evol. Microbiol.">
        <title>The Global Catalogue of Microorganisms (GCM) 10K type strain sequencing project: providing services to taxonomists for standard genome sequencing and annotation.</title>
        <authorList>
            <consortium name="The Broad Institute Genomics Platform"/>
            <consortium name="The Broad Institute Genome Sequencing Center for Infectious Disease"/>
            <person name="Wu L."/>
            <person name="Ma J."/>
        </authorList>
    </citation>
    <scope>NUCLEOTIDE SEQUENCE [LARGE SCALE GENOMIC DNA]</scope>
    <source>
        <strain evidence="3">JCM 13852</strain>
    </source>
</reference>
<dbReference type="RefSeq" id="WP_381218612.1">
    <property type="nucleotide sequence ID" value="NZ_JBHSPC010000110.1"/>
</dbReference>
<keyword evidence="1" id="KW-1133">Transmembrane helix</keyword>
<protein>
    <recommendedName>
        <fullName evidence="4">Integral membrane protein</fullName>
    </recommendedName>
</protein>
<keyword evidence="1" id="KW-0812">Transmembrane</keyword>
<proteinExistence type="predicted"/>
<feature type="transmembrane region" description="Helical" evidence="1">
    <location>
        <begin position="88"/>
        <end position="107"/>
    </location>
</feature>
<organism evidence="2 3">
    <name type="scientific">Streptomyces incanus</name>
    <dbReference type="NCBI Taxonomy" id="887453"/>
    <lineage>
        <taxon>Bacteria</taxon>
        <taxon>Bacillati</taxon>
        <taxon>Actinomycetota</taxon>
        <taxon>Actinomycetes</taxon>
        <taxon>Kitasatosporales</taxon>
        <taxon>Streptomycetaceae</taxon>
        <taxon>Streptomyces</taxon>
    </lineage>
</organism>
<dbReference type="Proteomes" id="UP001596183">
    <property type="component" value="Unassembled WGS sequence"/>
</dbReference>
<evidence type="ECO:0000313" key="2">
    <source>
        <dbReference type="EMBL" id="MFC5674356.1"/>
    </source>
</evidence>
<gene>
    <name evidence="2" type="ORF">ACFP2V_31090</name>
</gene>
<feature type="transmembrane region" description="Helical" evidence="1">
    <location>
        <begin position="20"/>
        <end position="41"/>
    </location>
</feature>
<keyword evidence="1" id="KW-0472">Membrane</keyword>
<dbReference type="EMBL" id="JBHSPC010000110">
    <property type="protein sequence ID" value="MFC5674356.1"/>
    <property type="molecule type" value="Genomic_DNA"/>
</dbReference>
<comment type="caution">
    <text evidence="2">The sequence shown here is derived from an EMBL/GenBank/DDBJ whole genome shotgun (WGS) entry which is preliminary data.</text>
</comment>
<feature type="transmembrane region" description="Helical" evidence="1">
    <location>
        <begin position="61"/>
        <end position="81"/>
    </location>
</feature>